<comment type="caution">
    <text evidence="2">The sequence shown here is derived from an EMBL/GenBank/DDBJ whole genome shotgun (WGS) entry which is preliminary data.</text>
</comment>
<sequence length="181" mass="18566">MRSGGMSGDTSPGDRLAALRHAFDSAFALPPPPRDDDLVDLLAVTADADALAVPLTAMAGLVADRAVTPLPGSPADLIGVAGLRGHLVPVYDLARILGSGRTRGPERTVRWMVLAAGSPTFAVAVDRVDGHLRVPRDAIAEPIDGRGPGGAVVHTGAGARPVVDLAAVRHRVTARTAVEES</sequence>
<reference evidence="2" key="1">
    <citation type="submission" date="2021-01" db="EMBL/GenBank/DDBJ databases">
        <title>Whole genome shotgun sequence of Virgisporangium ochraceum NBRC 16418.</title>
        <authorList>
            <person name="Komaki H."/>
            <person name="Tamura T."/>
        </authorList>
    </citation>
    <scope>NUCLEOTIDE SEQUENCE</scope>
    <source>
        <strain evidence="2">NBRC 16418</strain>
    </source>
</reference>
<evidence type="ECO:0000313" key="3">
    <source>
        <dbReference type="Proteomes" id="UP000635606"/>
    </source>
</evidence>
<dbReference type="Gene3D" id="2.40.50.180">
    <property type="entry name" value="CheA-289, Domain 4"/>
    <property type="match status" value="1"/>
</dbReference>
<organism evidence="2 3">
    <name type="scientific">Virgisporangium ochraceum</name>
    <dbReference type="NCBI Taxonomy" id="65505"/>
    <lineage>
        <taxon>Bacteria</taxon>
        <taxon>Bacillati</taxon>
        <taxon>Actinomycetota</taxon>
        <taxon>Actinomycetes</taxon>
        <taxon>Micromonosporales</taxon>
        <taxon>Micromonosporaceae</taxon>
        <taxon>Virgisporangium</taxon>
    </lineage>
</organism>
<dbReference type="GO" id="GO:0006935">
    <property type="term" value="P:chemotaxis"/>
    <property type="evidence" value="ECO:0007669"/>
    <property type="project" value="InterPro"/>
</dbReference>
<dbReference type="AlphaFoldDB" id="A0A8J3ZMP0"/>
<dbReference type="GO" id="GO:0007165">
    <property type="term" value="P:signal transduction"/>
    <property type="evidence" value="ECO:0007669"/>
    <property type="project" value="InterPro"/>
</dbReference>
<dbReference type="Proteomes" id="UP000635606">
    <property type="component" value="Unassembled WGS sequence"/>
</dbReference>
<protein>
    <recommendedName>
        <fullName evidence="1">CheW-like domain-containing protein</fullName>
    </recommendedName>
</protein>
<name>A0A8J3ZMP0_9ACTN</name>
<dbReference type="Pfam" id="PF01584">
    <property type="entry name" value="CheW"/>
    <property type="match status" value="1"/>
</dbReference>
<keyword evidence="3" id="KW-1185">Reference proteome</keyword>
<accession>A0A8J3ZMP0</accession>
<evidence type="ECO:0000259" key="1">
    <source>
        <dbReference type="PROSITE" id="PS50851"/>
    </source>
</evidence>
<feature type="domain" description="CheW-like" evidence="1">
    <location>
        <begin position="38"/>
        <end position="181"/>
    </location>
</feature>
<dbReference type="EMBL" id="BOPH01000022">
    <property type="protein sequence ID" value="GIJ67114.1"/>
    <property type="molecule type" value="Genomic_DNA"/>
</dbReference>
<evidence type="ECO:0000313" key="2">
    <source>
        <dbReference type="EMBL" id="GIJ67114.1"/>
    </source>
</evidence>
<gene>
    <name evidence="2" type="ORF">Voc01_020310</name>
</gene>
<proteinExistence type="predicted"/>
<dbReference type="InterPro" id="IPR036061">
    <property type="entry name" value="CheW-like_dom_sf"/>
</dbReference>
<dbReference type="PROSITE" id="PS50851">
    <property type="entry name" value="CHEW"/>
    <property type="match status" value="1"/>
</dbReference>
<dbReference type="SMART" id="SM00260">
    <property type="entry name" value="CheW"/>
    <property type="match status" value="1"/>
</dbReference>
<dbReference type="SUPFAM" id="SSF50341">
    <property type="entry name" value="CheW-like"/>
    <property type="match status" value="1"/>
</dbReference>
<dbReference type="InterPro" id="IPR002545">
    <property type="entry name" value="CheW-lke_dom"/>
</dbReference>